<keyword evidence="6 7" id="KW-0472">Membrane</keyword>
<comment type="caution">
    <text evidence="8">The sequence shown here is derived from an EMBL/GenBank/DDBJ whole genome shotgun (WGS) entry which is preliminary data.</text>
</comment>
<evidence type="ECO:0000256" key="2">
    <source>
        <dbReference type="ARBA" id="ARBA00008570"/>
    </source>
</evidence>
<keyword evidence="9" id="KW-1185">Reference proteome</keyword>
<evidence type="ECO:0000256" key="6">
    <source>
        <dbReference type="ARBA" id="ARBA00023136"/>
    </source>
</evidence>
<evidence type="ECO:0000313" key="8">
    <source>
        <dbReference type="EMBL" id="MRX72687.1"/>
    </source>
</evidence>
<dbReference type="EMBL" id="WKKI01000019">
    <property type="protein sequence ID" value="MRX72687.1"/>
    <property type="molecule type" value="Genomic_DNA"/>
</dbReference>
<comment type="similarity">
    <text evidence="2">Belongs to the EssA family.</text>
</comment>
<proteinExistence type="inferred from homology"/>
<dbReference type="RefSeq" id="WP_154307844.1">
    <property type="nucleotide sequence ID" value="NZ_WKKI01000019.1"/>
</dbReference>
<dbReference type="GO" id="GO:0005886">
    <property type="term" value="C:plasma membrane"/>
    <property type="evidence" value="ECO:0007669"/>
    <property type="project" value="UniProtKB-SubCell"/>
</dbReference>
<evidence type="ECO:0000256" key="7">
    <source>
        <dbReference type="SAM" id="Phobius"/>
    </source>
</evidence>
<evidence type="ECO:0000256" key="3">
    <source>
        <dbReference type="ARBA" id="ARBA00022475"/>
    </source>
</evidence>
<protein>
    <submittedName>
        <fullName evidence="8">Type VII secretion protein EssA</fullName>
    </submittedName>
</protein>
<keyword evidence="4 7" id="KW-0812">Transmembrane</keyword>
<dbReference type="AlphaFoldDB" id="A0A7X2J061"/>
<evidence type="ECO:0000256" key="5">
    <source>
        <dbReference type="ARBA" id="ARBA00022989"/>
    </source>
</evidence>
<comment type="subcellular location">
    <subcellularLocation>
        <location evidence="1">Cell membrane</location>
        <topology evidence="1">Single-pass membrane protein</topology>
    </subcellularLocation>
</comment>
<keyword evidence="3" id="KW-1003">Cell membrane</keyword>
<dbReference type="OrthoDB" id="2870878at2"/>
<sequence>MTMKWYLKLANTLFFVTVIVILLPMSAALAEGAEERGRLNVKLDRISGSKEDQAKRKTELENVFPELFKEETKELIHSTQVKQEEALEDLYQSIFEMESQADATTALVQKSLFTESYAAPTADRRVDEEPGEGTDHVLLVSAVGFIVMIGGIVFTMMRQVME</sequence>
<evidence type="ECO:0000256" key="4">
    <source>
        <dbReference type="ARBA" id="ARBA00022692"/>
    </source>
</evidence>
<dbReference type="InterPro" id="IPR034026">
    <property type="entry name" value="EssA"/>
</dbReference>
<dbReference type="InterPro" id="IPR018920">
    <property type="entry name" value="EssA/YueC"/>
</dbReference>
<evidence type="ECO:0000313" key="9">
    <source>
        <dbReference type="Proteomes" id="UP000448867"/>
    </source>
</evidence>
<organism evidence="8 9">
    <name type="scientific">Metabacillus lacus</name>
    <dbReference type="NCBI Taxonomy" id="1983721"/>
    <lineage>
        <taxon>Bacteria</taxon>
        <taxon>Bacillati</taxon>
        <taxon>Bacillota</taxon>
        <taxon>Bacilli</taxon>
        <taxon>Bacillales</taxon>
        <taxon>Bacillaceae</taxon>
        <taxon>Metabacillus</taxon>
    </lineage>
</organism>
<evidence type="ECO:0000256" key="1">
    <source>
        <dbReference type="ARBA" id="ARBA00004162"/>
    </source>
</evidence>
<keyword evidence="5 7" id="KW-1133">Transmembrane helix</keyword>
<dbReference type="NCBIfam" id="TIGR03927">
    <property type="entry name" value="T7SS_EssA_Firm"/>
    <property type="match status" value="1"/>
</dbReference>
<gene>
    <name evidence="8" type="primary">essA</name>
    <name evidence="8" type="ORF">GJU40_11060</name>
</gene>
<dbReference type="Pfam" id="PF10661">
    <property type="entry name" value="EssA"/>
    <property type="match status" value="1"/>
</dbReference>
<reference evidence="8 9" key="1">
    <citation type="submission" date="2019-11" db="EMBL/GenBank/DDBJ databases">
        <title>Bacillus lacus genome.</title>
        <authorList>
            <person name="Allen C.J."/>
            <person name="Newman J.D."/>
        </authorList>
    </citation>
    <scope>NUCLEOTIDE SEQUENCE [LARGE SCALE GENOMIC DNA]</scope>
    <source>
        <strain evidence="8 9">KCTC 33946</strain>
    </source>
</reference>
<name>A0A7X2J061_9BACI</name>
<accession>A0A7X2J061</accession>
<feature type="transmembrane region" description="Helical" evidence="7">
    <location>
        <begin position="137"/>
        <end position="157"/>
    </location>
</feature>
<dbReference type="Proteomes" id="UP000448867">
    <property type="component" value="Unassembled WGS sequence"/>
</dbReference>